<feature type="region of interest" description="Disordered" evidence="1">
    <location>
        <begin position="1"/>
        <end position="93"/>
    </location>
</feature>
<dbReference type="GeneID" id="34461630"/>
<feature type="compositionally biased region" description="Basic and acidic residues" evidence="1">
    <location>
        <begin position="41"/>
        <end position="79"/>
    </location>
</feature>
<feature type="compositionally biased region" description="Basic and acidic residues" evidence="1">
    <location>
        <begin position="9"/>
        <end position="18"/>
    </location>
</feature>
<evidence type="ECO:0000256" key="1">
    <source>
        <dbReference type="SAM" id="MobiDB-lite"/>
    </source>
</evidence>
<protein>
    <submittedName>
        <fullName evidence="2">Uncharacterized protein</fullName>
    </submittedName>
</protein>
<dbReference type="VEuPathDB" id="FungiDB:ASPGLDRAFT_412485"/>
<feature type="compositionally biased region" description="Polar residues" evidence="1">
    <location>
        <begin position="81"/>
        <end position="93"/>
    </location>
</feature>
<dbReference type="AlphaFoldDB" id="A0A1L9VI66"/>
<keyword evidence="3" id="KW-1185">Reference proteome</keyword>
<reference evidence="3" key="1">
    <citation type="journal article" date="2017" name="Genome Biol.">
        <title>Comparative genomics reveals high biological diversity and specific adaptations in the industrially and medically important fungal genus Aspergillus.</title>
        <authorList>
            <person name="de Vries R.P."/>
            <person name="Riley R."/>
            <person name="Wiebenga A."/>
            <person name="Aguilar-Osorio G."/>
            <person name="Amillis S."/>
            <person name="Uchima C.A."/>
            <person name="Anderluh G."/>
            <person name="Asadollahi M."/>
            <person name="Askin M."/>
            <person name="Barry K."/>
            <person name="Battaglia E."/>
            <person name="Bayram O."/>
            <person name="Benocci T."/>
            <person name="Braus-Stromeyer S.A."/>
            <person name="Caldana C."/>
            <person name="Canovas D."/>
            <person name="Cerqueira G.C."/>
            <person name="Chen F."/>
            <person name="Chen W."/>
            <person name="Choi C."/>
            <person name="Clum A."/>
            <person name="Dos Santos R.A."/>
            <person name="Damasio A.R."/>
            <person name="Diallinas G."/>
            <person name="Emri T."/>
            <person name="Fekete E."/>
            <person name="Flipphi M."/>
            <person name="Freyberg S."/>
            <person name="Gallo A."/>
            <person name="Gournas C."/>
            <person name="Habgood R."/>
            <person name="Hainaut M."/>
            <person name="Harispe M.L."/>
            <person name="Henrissat B."/>
            <person name="Hilden K.S."/>
            <person name="Hope R."/>
            <person name="Hossain A."/>
            <person name="Karabika E."/>
            <person name="Karaffa L."/>
            <person name="Karanyi Z."/>
            <person name="Krasevec N."/>
            <person name="Kuo A."/>
            <person name="Kusch H."/>
            <person name="LaButti K."/>
            <person name="Lagendijk E.L."/>
            <person name="Lapidus A."/>
            <person name="Levasseur A."/>
            <person name="Lindquist E."/>
            <person name="Lipzen A."/>
            <person name="Logrieco A.F."/>
            <person name="MacCabe A."/>
            <person name="Maekelae M.R."/>
            <person name="Malavazi I."/>
            <person name="Melin P."/>
            <person name="Meyer V."/>
            <person name="Mielnichuk N."/>
            <person name="Miskei M."/>
            <person name="Molnar A.P."/>
            <person name="Mule G."/>
            <person name="Ngan C.Y."/>
            <person name="Orejas M."/>
            <person name="Orosz E."/>
            <person name="Ouedraogo J.P."/>
            <person name="Overkamp K.M."/>
            <person name="Park H.-S."/>
            <person name="Perrone G."/>
            <person name="Piumi F."/>
            <person name="Punt P.J."/>
            <person name="Ram A.F."/>
            <person name="Ramon A."/>
            <person name="Rauscher S."/>
            <person name="Record E."/>
            <person name="Riano-Pachon D.M."/>
            <person name="Robert V."/>
            <person name="Roehrig J."/>
            <person name="Ruller R."/>
            <person name="Salamov A."/>
            <person name="Salih N.S."/>
            <person name="Samson R.A."/>
            <person name="Sandor E."/>
            <person name="Sanguinetti M."/>
            <person name="Schuetze T."/>
            <person name="Sepcic K."/>
            <person name="Shelest E."/>
            <person name="Sherlock G."/>
            <person name="Sophianopoulou V."/>
            <person name="Squina F.M."/>
            <person name="Sun H."/>
            <person name="Susca A."/>
            <person name="Todd R.B."/>
            <person name="Tsang A."/>
            <person name="Unkles S.E."/>
            <person name="van de Wiele N."/>
            <person name="van Rossen-Uffink D."/>
            <person name="Oliveira J.V."/>
            <person name="Vesth T.C."/>
            <person name="Visser J."/>
            <person name="Yu J.-H."/>
            <person name="Zhou M."/>
            <person name="Andersen M.R."/>
            <person name="Archer D.B."/>
            <person name="Baker S.E."/>
            <person name="Benoit I."/>
            <person name="Brakhage A.A."/>
            <person name="Braus G.H."/>
            <person name="Fischer R."/>
            <person name="Frisvad J.C."/>
            <person name="Goldman G.H."/>
            <person name="Houbraken J."/>
            <person name="Oakley B."/>
            <person name="Pocsi I."/>
            <person name="Scazzocchio C."/>
            <person name="Seiboth B."/>
            <person name="vanKuyk P.A."/>
            <person name="Wortman J."/>
            <person name="Dyer P.S."/>
            <person name="Grigoriev I.V."/>
        </authorList>
    </citation>
    <scope>NUCLEOTIDE SEQUENCE [LARGE SCALE GENOMIC DNA]</scope>
    <source>
        <strain evidence="3">CBS 516.65</strain>
    </source>
</reference>
<evidence type="ECO:0000313" key="2">
    <source>
        <dbReference type="EMBL" id="OJJ83572.1"/>
    </source>
</evidence>
<dbReference type="RefSeq" id="XP_022400270.1">
    <property type="nucleotide sequence ID" value="XM_022545369.1"/>
</dbReference>
<gene>
    <name evidence="2" type="ORF">ASPGLDRAFT_412485</name>
</gene>
<evidence type="ECO:0000313" key="3">
    <source>
        <dbReference type="Proteomes" id="UP000184300"/>
    </source>
</evidence>
<sequence length="93" mass="10985">MLVSGVRGKSRDGDRVVFEMEPSPSITQEKEKTTTNRRTQRRECLKRTREREREREREKSSEEKGNEEAKKKENKKRPYPDSQTGNERTTNAT</sequence>
<dbReference type="EMBL" id="KV878899">
    <property type="protein sequence ID" value="OJJ83572.1"/>
    <property type="molecule type" value="Genomic_DNA"/>
</dbReference>
<proteinExistence type="predicted"/>
<organism evidence="2 3">
    <name type="scientific">Aspergillus glaucus CBS 516.65</name>
    <dbReference type="NCBI Taxonomy" id="1160497"/>
    <lineage>
        <taxon>Eukaryota</taxon>
        <taxon>Fungi</taxon>
        <taxon>Dikarya</taxon>
        <taxon>Ascomycota</taxon>
        <taxon>Pezizomycotina</taxon>
        <taxon>Eurotiomycetes</taxon>
        <taxon>Eurotiomycetidae</taxon>
        <taxon>Eurotiales</taxon>
        <taxon>Aspergillaceae</taxon>
        <taxon>Aspergillus</taxon>
        <taxon>Aspergillus subgen. Aspergillus</taxon>
    </lineage>
</organism>
<dbReference type="Proteomes" id="UP000184300">
    <property type="component" value="Unassembled WGS sequence"/>
</dbReference>
<name>A0A1L9VI66_ASPGL</name>
<accession>A0A1L9VI66</accession>